<comment type="caution">
    <text evidence="2">The sequence shown here is derived from an EMBL/GenBank/DDBJ whole genome shotgun (WGS) entry which is preliminary data.</text>
</comment>
<gene>
    <name evidence="2" type="ORF">SDC9_145476</name>
</gene>
<reference evidence="2" key="1">
    <citation type="submission" date="2019-08" db="EMBL/GenBank/DDBJ databases">
        <authorList>
            <person name="Kucharzyk K."/>
            <person name="Murdoch R.W."/>
            <person name="Higgins S."/>
            <person name="Loffler F."/>
        </authorList>
    </citation>
    <scope>NUCLEOTIDE SEQUENCE</scope>
</reference>
<accession>A0A645EA49</accession>
<name>A0A645EA49_9ZZZZ</name>
<organism evidence="2">
    <name type="scientific">bioreactor metagenome</name>
    <dbReference type="NCBI Taxonomy" id="1076179"/>
    <lineage>
        <taxon>unclassified sequences</taxon>
        <taxon>metagenomes</taxon>
        <taxon>ecological metagenomes</taxon>
    </lineage>
</organism>
<dbReference type="EMBL" id="VSSQ01044463">
    <property type="protein sequence ID" value="MPM98291.1"/>
    <property type="molecule type" value="Genomic_DNA"/>
</dbReference>
<protein>
    <submittedName>
        <fullName evidence="2">Uncharacterized protein</fullName>
    </submittedName>
</protein>
<feature type="region of interest" description="Disordered" evidence="1">
    <location>
        <begin position="202"/>
        <end position="225"/>
    </location>
</feature>
<evidence type="ECO:0000256" key="1">
    <source>
        <dbReference type="SAM" id="MobiDB-lite"/>
    </source>
</evidence>
<proteinExistence type="predicted"/>
<evidence type="ECO:0000313" key="2">
    <source>
        <dbReference type="EMBL" id="MPM98291.1"/>
    </source>
</evidence>
<dbReference type="AlphaFoldDB" id="A0A645EA49"/>
<sequence length="225" mass="25307">MLQRFVDTLQVNRDIVVFKELLRAFHGVRNGRRVRNLDAERAVLVNHLAGAGVRNHEVAGKGRHLRNVHVDRVRIVHPADDDAGRSRFTRGNRFRVFHNALYGPVVEKQPALGHRDRIGGVVCDREVDNQFVVCRKVNAGDAGGDLVARKQLLIHAGIDEYGFRRRRGRRFGGGFRRRRGGSGRFDGGRGGFLRGRGHFCAGGQAQRKQRGKGKGKNAFQERHLL</sequence>